<organism evidence="2 3">
    <name type="scientific">Gilliamella apis</name>
    <dbReference type="NCBI Taxonomy" id="1970738"/>
    <lineage>
        <taxon>Bacteria</taxon>
        <taxon>Pseudomonadati</taxon>
        <taxon>Pseudomonadota</taxon>
        <taxon>Gammaproteobacteria</taxon>
        <taxon>Orbales</taxon>
        <taxon>Orbaceae</taxon>
        <taxon>Gilliamella</taxon>
    </lineage>
</organism>
<feature type="domain" description="HNH" evidence="1">
    <location>
        <begin position="51"/>
        <end position="99"/>
    </location>
</feature>
<sequence length="241" mass="28170">MIKLEKGDKPPYLKEEKVKELTEKFKLNQKSTVWKHTEIIEYLLKSSNFKCAYCECQLQIEDSYMEVEHFKCKSLYPDNVVDWNNLLPSCERCNKKKRNLDVVATPIINPYEEDPKLYLSIENYYLYAKGGEDSKGQKTIDCLDLNDERLVLAIFNVCKNINRDMIKLARNIDDIILVRNGISTTLQLCQPDKAFSAFLAFTLLNNKDTKIIKQVLIDNDLWDDDLNEMYETCKKIALDSR</sequence>
<dbReference type="InterPro" id="IPR003615">
    <property type="entry name" value="HNH_nuc"/>
</dbReference>
<comment type="caution">
    <text evidence="2">The sequence shown here is derived from an EMBL/GenBank/DDBJ whole genome shotgun (WGS) entry which is preliminary data.</text>
</comment>
<dbReference type="Pfam" id="PF01844">
    <property type="entry name" value="HNH"/>
    <property type="match status" value="1"/>
</dbReference>
<keyword evidence="3" id="KW-1185">Reference proteome</keyword>
<dbReference type="GO" id="GO:0003676">
    <property type="term" value="F:nucleic acid binding"/>
    <property type="evidence" value="ECO:0007669"/>
    <property type="project" value="InterPro"/>
</dbReference>
<dbReference type="AlphaFoldDB" id="A0A2V4EAC5"/>
<dbReference type="OrthoDB" id="9816185at2"/>
<accession>A0A2V4EAC5</accession>
<dbReference type="Proteomes" id="UP000247673">
    <property type="component" value="Unassembled WGS sequence"/>
</dbReference>
<dbReference type="InterPro" id="IPR002711">
    <property type="entry name" value="HNH"/>
</dbReference>
<dbReference type="Gene3D" id="1.10.30.50">
    <property type="match status" value="1"/>
</dbReference>
<dbReference type="EMBL" id="QGLO01000004">
    <property type="protein sequence ID" value="PXY91423.1"/>
    <property type="molecule type" value="Genomic_DNA"/>
</dbReference>
<evidence type="ECO:0000259" key="1">
    <source>
        <dbReference type="Pfam" id="PF01844"/>
    </source>
</evidence>
<dbReference type="CDD" id="cd00085">
    <property type="entry name" value="HNHc"/>
    <property type="match status" value="1"/>
</dbReference>
<gene>
    <name evidence="2" type="ORF">DKK78_03575</name>
</gene>
<evidence type="ECO:0000313" key="2">
    <source>
        <dbReference type="EMBL" id="PXY91423.1"/>
    </source>
</evidence>
<evidence type="ECO:0000313" key="3">
    <source>
        <dbReference type="Proteomes" id="UP000247673"/>
    </source>
</evidence>
<name>A0A2V4EAC5_9GAMM</name>
<reference evidence="2 3" key="1">
    <citation type="submission" date="2018-05" db="EMBL/GenBank/DDBJ databases">
        <title>Reference genomes for bee gut microbiota database.</title>
        <authorList>
            <person name="Ellegaard K.M."/>
        </authorList>
    </citation>
    <scope>NUCLEOTIDE SEQUENCE [LARGE SCALE GENOMIC DNA]</scope>
    <source>
        <strain evidence="2 3">ESL0172</strain>
    </source>
</reference>
<dbReference type="RefSeq" id="WP_065578853.1">
    <property type="nucleotide sequence ID" value="NZ_CP132381.1"/>
</dbReference>
<dbReference type="GO" id="GO:0004519">
    <property type="term" value="F:endonuclease activity"/>
    <property type="evidence" value="ECO:0007669"/>
    <property type="project" value="InterPro"/>
</dbReference>
<dbReference type="GO" id="GO:0008270">
    <property type="term" value="F:zinc ion binding"/>
    <property type="evidence" value="ECO:0007669"/>
    <property type="project" value="InterPro"/>
</dbReference>
<protein>
    <recommendedName>
        <fullName evidence="1">HNH domain-containing protein</fullName>
    </recommendedName>
</protein>
<proteinExistence type="predicted"/>